<organism evidence="5 6">
    <name type="scientific">Lacticaseibacillus jixianensis</name>
    <dbReference type="NCBI Taxonomy" id="2486012"/>
    <lineage>
        <taxon>Bacteria</taxon>
        <taxon>Bacillati</taxon>
        <taxon>Bacillota</taxon>
        <taxon>Bacilli</taxon>
        <taxon>Lactobacillales</taxon>
        <taxon>Lactobacillaceae</taxon>
        <taxon>Lacticaseibacillus</taxon>
    </lineage>
</organism>
<dbReference type="Proteomes" id="UP001597249">
    <property type="component" value="Unassembled WGS sequence"/>
</dbReference>
<keyword evidence="1" id="KW-1133">Transmembrane helix</keyword>
<evidence type="ECO:0000259" key="4">
    <source>
        <dbReference type="Pfam" id="PF11797"/>
    </source>
</evidence>
<name>A0ABW4BB24_9LACO</name>
<protein>
    <submittedName>
        <fullName evidence="5">WxL protein peptidoglycan domain-containing protein</fullName>
    </submittedName>
</protein>
<dbReference type="RefSeq" id="WP_125586376.1">
    <property type="nucleotide sequence ID" value="NZ_JBHTMO010000036.1"/>
</dbReference>
<accession>A0ABW4BB24</accession>
<feature type="signal peptide" evidence="2">
    <location>
        <begin position="1"/>
        <end position="26"/>
    </location>
</feature>
<keyword evidence="1" id="KW-0812">Transmembrane</keyword>
<evidence type="ECO:0000313" key="6">
    <source>
        <dbReference type="Proteomes" id="UP001597249"/>
    </source>
</evidence>
<keyword evidence="2" id="KW-0732">Signal</keyword>
<sequence length="331" mass="35930">MNKITRFFTAAMLGLVFGIFPQTVHAATVNNFTAQSVMPQDNIGDPGYVNLLLKPAQAHPLTVAVTNNADTPQKFAVVAANAVTNGNGLIVYDQGAKTAGPKHVSFTAMLVGKNVQDVTIPAHRTAKVTFNLKAPKKHFPGLVLGAFNVHSLTAAAKAKHQSGLSNLANYVLGVSLRESRTIAKADLTMQQARYHSASKYLALTMTNPKPVIIEDVQLKAHVAAAHGHKAVNIKRTAMSFAPSNQFTLQLPTNTALPAGRYRLHVDVKATNGHWAFDRSFTVSQKAATKSAVHRAAAHWPQYLMWAIDLLAVIIVVSYLVQRLRKHRQKKA</sequence>
<feature type="domain" description="WxL Interacting Protein peptidoglycan binding" evidence="3">
    <location>
        <begin position="32"/>
        <end position="150"/>
    </location>
</feature>
<comment type="caution">
    <text evidence="5">The sequence shown here is derived from an EMBL/GenBank/DDBJ whole genome shotgun (WGS) entry which is preliminary data.</text>
</comment>
<feature type="domain" description="WxL Interacting Protein host binding" evidence="4">
    <location>
        <begin position="162"/>
        <end position="289"/>
    </location>
</feature>
<proteinExistence type="predicted"/>
<feature type="transmembrane region" description="Helical" evidence="1">
    <location>
        <begin position="302"/>
        <end position="320"/>
    </location>
</feature>
<dbReference type="Pfam" id="PF06030">
    <property type="entry name" value="WxLIP_PGBD"/>
    <property type="match status" value="1"/>
</dbReference>
<gene>
    <name evidence="5" type="ORF">ACFQ3L_10230</name>
</gene>
<feature type="chain" id="PRO_5045143447" evidence="2">
    <location>
        <begin position="27"/>
        <end position="331"/>
    </location>
</feature>
<evidence type="ECO:0000256" key="2">
    <source>
        <dbReference type="SAM" id="SignalP"/>
    </source>
</evidence>
<dbReference type="Pfam" id="PF11797">
    <property type="entry name" value="WxLIP_HBD"/>
    <property type="match status" value="1"/>
</dbReference>
<dbReference type="InterPro" id="IPR021759">
    <property type="entry name" value="WxLIP_HBD"/>
</dbReference>
<evidence type="ECO:0000313" key="5">
    <source>
        <dbReference type="EMBL" id="MFD1393941.1"/>
    </source>
</evidence>
<reference evidence="6" key="1">
    <citation type="journal article" date="2019" name="Int. J. Syst. Evol. Microbiol.">
        <title>The Global Catalogue of Microorganisms (GCM) 10K type strain sequencing project: providing services to taxonomists for standard genome sequencing and annotation.</title>
        <authorList>
            <consortium name="The Broad Institute Genomics Platform"/>
            <consortium name="The Broad Institute Genome Sequencing Center for Infectious Disease"/>
            <person name="Wu L."/>
            <person name="Ma J."/>
        </authorList>
    </citation>
    <scope>NUCLEOTIDE SEQUENCE [LARGE SCALE GENOMIC DNA]</scope>
    <source>
        <strain evidence="6">CCM 8911</strain>
    </source>
</reference>
<evidence type="ECO:0000259" key="3">
    <source>
        <dbReference type="Pfam" id="PF06030"/>
    </source>
</evidence>
<keyword evidence="1" id="KW-0472">Membrane</keyword>
<evidence type="ECO:0000256" key="1">
    <source>
        <dbReference type="SAM" id="Phobius"/>
    </source>
</evidence>
<dbReference type="EMBL" id="JBHTMO010000036">
    <property type="protein sequence ID" value="MFD1393941.1"/>
    <property type="molecule type" value="Genomic_DNA"/>
</dbReference>
<dbReference type="InterPro" id="IPR010317">
    <property type="entry name" value="WxLIP_PGBD"/>
</dbReference>
<keyword evidence="6" id="KW-1185">Reference proteome</keyword>